<feature type="compositionally biased region" description="Polar residues" evidence="1">
    <location>
        <begin position="1"/>
        <end position="14"/>
    </location>
</feature>
<dbReference type="VEuPathDB" id="VectorBase:ASIS001861"/>
<dbReference type="VEuPathDB" id="VectorBase:ASIC015851"/>
<keyword evidence="4" id="KW-1185">Reference proteome</keyword>
<dbReference type="Proteomes" id="UP000030765">
    <property type="component" value="Unassembled WGS sequence"/>
</dbReference>
<feature type="compositionally biased region" description="Low complexity" evidence="1">
    <location>
        <begin position="100"/>
        <end position="110"/>
    </location>
</feature>
<evidence type="ECO:0000256" key="1">
    <source>
        <dbReference type="SAM" id="MobiDB-lite"/>
    </source>
</evidence>
<organism evidence="2">
    <name type="scientific">Anopheles sinensis</name>
    <name type="common">Mosquito</name>
    <dbReference type="NCBI Taxonomy" id="74873"/>
    <lineage>
        <taxon>Eukaryota</taxon>
        <taxon>Metazoa</taxon>
        <taxon>Ecdysozoa</taxon>
        <taxon>Arthropoda</taxon>
        <taxon>Hexapoda</taxon>
        <taxon>Insecta</taxon>
        <taxon>Pterygota</taxon>
        <taxon>Neoptera</taxon>
        <taxon>Endopterygota</taxon>
        <taxon>Diptera</taxon>
        <taxon>Nematocera</taxon>
        <taxon>Culicoidea</taxon>
        <taxon>Culicidae</taxon>
        <taxon>Anophelinae</taxon>
        <taxon>Anopheles</taxon>
    </lineage>
</organism>
<evidence type="ECO:0000313" key="3">
    <source>
        <dbReference type="EnsemblMetazoa" id="ASIC015851-PA"/>
    </source>
</evidence>
<gene>
    <name evidence="2" type="ORF">ZHAS_00015851</name>
</gene>
<proteinExistence type="predicted"/>
<feature type="compositionally biased region" description="Low complexity" evidence="1">
    <location>
        <begin position="16"/>
        <end position="33"/>
    </location>
</feature>
<dbReference type="EMBL" id="ATLV01022555">
    <property type="status" value="NOT_ANNOTATED_CDS"/>
    <property type="molecule type" value="Genomic_DNA"/>
</dbReference>
<dbReference type="EnsemblMetazoa" id="ASIC015851-RA">
    <property type="protein sequence ID" value="ASIC015851-PA"/>
    <property type="gene ID" value="ASIC015851"/>
</dbReference>
<dbReference type="AlphaFoldDB" id="A0A084WC35"/>
<sequence>MSQTQSHQQLSASELGSVPCVRGSGVSVSGSSQQPPPPPPRPARQSTGAAVESVREQLRAGGKQFRRDRRTRCSGSAGLPKCIITVQDTSGDVGVGAGGEDTAAATATQEGGAGSGNRPRRRWRRCKLATGARRGANQTTMLKYLTHKLRTQSINDENHANEKVSVL</sequence>
<dbReference type="OrthoDB" id="6435011at2759"/>
<feature type="region of interest" description="Disordered" evidence="1">
    <location>
        <begin position="1"/>
        <end position="122"/>
    </location>
</feature>
<name>A0A084WC35_ANOSI</name>
<reference evidence="2 4" key="1">
    <citation type="journal article" date="2014" name="BMC Genomics">
        <title>Genome sequence of Anopheles sinensis provides insight into genetics basis of mosquito competence for malaria parasites.</title>
        <authorList>
            <person name="Zhou D."/>
            <person name="Zhang D."/>
            <person name="Ding G."/>
            <person name="Shi L."/>
            <person name="Hou Q."/>
            <person name="Ye Y."/>
            <person name="Xu Y."/>
            <person name="Zhou H."/>
            <person name="Xiong C."/>
            <person name="Li S."/>
            <person name="Yu J."/>
            <person name="Hong S."/>
            <person name="Yu X."/>
            <person name="Zou P."/>
            <person name="Chen C."/>
            <person name="Chang X."/>
            <person name="Wang W."/>
            <person name="Lv Y."/>
            <person name="Sun Y."/>
            <person name="Ma L."/>
            <person name="Shen B."/>
            <person name="Zhu C."/>
        </authorList>
    </citation>
    <scope>NUCLEOTIDE SEQUENCE [LARGE SCALE GENOMIC DNA]</scope>
</reference>
<reference evidence="3" key="2">
    <citation type="submission" date="2020-05" db="UniProtKB">
        <authorList>
            <consortium name="EnsemblMetazoa"/>
        </authorList>
    </citation>
    <scope>IDENTIFICATION</scope>
</reference>
<protein>
    <submittedName>
        <fullName evidence="2 3">Uncharacterized protein</fullName>
    </submittedName>
</protein>
<accession>A0A084WC35</accession>
<evidence type="ECO:0000313" key="2">
    <source>
        <dbReference type="EMBL" id="KFB47779.1"/>
    </source>
</evidence>
<evidence type="ECO:0000313" key="4">
    <source>
        <dbReference type="Proteomes" id="UP000030765"/>
    </source>
</evidence>
<dbReference type="EMBL" id="KE525333">
    <property type="protein sequence ID" value="KFB47779.1"/>
    <property type="molecule type" value="Genomic_DNA"/>
</dbReference>